<keyword evidence="2" id="KW-0812">Transmembrane</keyword>
<keyword evidence="2" id="KW-0472">Membrane</keyword>
<feature type="transmembrane region" description="Helical" evidence="2">
    <location>
        <begin position="112"/>
        <end position="133"/>
    </location>
</feature>
<organism evidence="3 4">
    <name type="scientific">Xylaria grammica</name>
    <dbReference type="NCBI Taxonomy" id="363999"/>
    <lineage>
        <taxon>Eukaryota</taxon>
        <taxon>Fungi</taxon>
        <taxon>Dikarya</taxon>
        <taxon>Ascomycota</taxon>
        <taxon>Pezizomycotina</taxon>
        <taxon>Sordariomycetes</taxon>
        <taxon>Xylariomycetidae</taxon>
        <taxon>Xylariales</taxon>
        <taxon>Xylariaceae</taxon>
        <taxon>Xylaria</taxon>
    </lineage>
</organism>
<reference evidence="3 4" key="1">
    <citation type="submission" date="2018-12" db="EMBL/GenBank/DDBJ databases">
        <title>Draft genome sequence of Xylaria grammica IHI A82.</title>
        <authorList>
            <person name="Buettner E."/>
            <person name="Kellner H."/>
        </authorList>
    </citation>
    <scope>NUCLEOTIDE SEQUENCE [LARGE SCALE GENOMIC DNA]</scope>
    <source>
        <strain evidence="3 4">IHI A82</strain>
    </source>
</reference>
<evidence type="ECO:0008006" key="5">
    <source>
        <dbReference type="Google" id="ProtNLM"/>
    </source>
</evidence>
<feature type="compositionally biased region" description="Low complexity" evidence="1">
    <location>
        <begin position="145"/>
        <end position="167"/>
    </location>
</feature>
<dbReference type="AlphaFoldDB" id="A0A439CM02"/>
<name>A0A439CM02_9PEZI</name>
<protein>
    <recommendedName>
        <fullName evidence="5">Fucose-specific lectin</fullName>
    </recommendedName>
</protein>
<sequence>MAAPSDRDQYSTLEVATNADVMREGKYPEVVSHSVPDAYGYYGPPKLDQTTPQSQNAHIAPSPASAYIPQTAHSYSTYPEVVGTGAAAAAAGAGAGADGSKGAKICGIPRKFFWLAVVAAILVIVGVVVGAVVGTMSNGDTAASENNDAEGNTGDEGGTTSNDTSSSTKLTLFNETRLASANFTDAYGNDNFLLVYQLSDASIRMSAYNSSNDKWIVSDVINGTNGVKLGCSLAIDTFFQGTNSPDVNLYYQGDGSVTTIEALSYSTDDNISTTSATPSNKWQAVDTVSEFNSMAGSSLVAYGKQCDFCNQYAYLFWQGSSGLYMAENSGDGIKDADLIDVTTSPSTNTSMALTYSGTLIGDEGAVLRRSINIFYRSTTSGLTQLRIGNGQNVPKYVGRDIGPQTNFAVFSTGFNESDSDNPTPLGFQVLSIDPEGGDGVQLTYMKDGEWATATSEIKDLADCQAKAMMAAHTGRRLYCLVDSGDDAGVEIIEWAWQGDPSDTTSYLNWEKIGAVNVGV</sequence>
<dbReference type="Proteomes" id="UP000286045">
    <property type="component" value="Unassembled WGS sequence"/>
</dbReference>
<dbReference type="STRING" id="363999.A0A439CM02"/>
<evidence type="ECO:0000256" key="2">
    <source>
        <dbReference type="SAM" id="Phobius"/>
    </source>
</evidence>
<evidence type="ECO:0000313" key="3">
    <source>
        <dbReference type="EMBL" id="RWA03186.1"/>
    </source>
</evidence>
<dbReference type="EMBL" id="RYZI01000899">
    <property type="protein sequence ID" value="RWA03186.1"/>
    <property type="molecule type" value="Genomic_DNA"/>
</dbReference>
<keyword evidence="4" id="KW-1185">Reference proteome</keyword>
<dbReference type="SUPFAM" id="SSF89372">
    <property type="entry name" value="Fucose-specific lectin"/>
    <property type="match status" value="1"/>
</dbReference>
<proteinExistence type="predicted"/>
<keyword evidence="2" id="KW-1133">Transmembrane helix</keyword>
<evidence type="ECO:0000313" key="4">
    <source>
        <dbReference type="Proteomes" id="UP000286045"/>
    </source>
</evidence>
<evidence type="ECO:0000256" key="1">
    <source>
        <dbReference type="SAM" id="MobiDB-lite"/>
    </source>
</evidence>
<accession>A0A439CM02</accession>
<dbReference type="Gene3D" id="2.120.10.70">
    <property type="entry name" value="Fucose-specific lectin"/>
    <property type="match status" value="1"/>
</dbReference>
<comment type="caution">
    <text evidence="3">The sequence shown here is derived from an EMBL/GenBank/DDBJ whole genome shotgun (WGS) entry which is preliminary data.</text>
</comment>
<gene>
    <name evidence="3" type="ORF">EKO27_g11919</name>
</gene>
<feature type="region of interest" description="Disordered" evidence="1">
    <location>
        <begin position="139"/>
        <end position="167"/>
    </location>
</feature>